<feature type="binding site" evidence="6 8">
    <location>
        <position position="280"/>
    </location>
    <ligand>
        <name>S-adenosyl-L-methionine</name>
        <dbReference type="ChEBI" id="CHEBI:59789"/>
    </ligand>
</feature>
<dbReference type="GO" id="GO:0006364">
    <property type="term" value="P:rRNA processing"/>
    <property type="evidence" value="ECO:0007669"/>
    <property type="project" value="UniProtKB-UniRule"/>
</dbReference>
<evidence type="ECO:0000256" key="3">
    <source>
        <dbReference type="ARBA" id="ARBA00022603"/>
    </source>
</evidence>
<name>A0A6M4M923_9ALTE</name>
<dbReference type="InterPro" id="IPR048646">
    <property type="entry name" value="RlmM_THUMP-like"/>
</dbReference>
<evidence type="ECO:0000256" key="4">
    <source>
        <dbReference type="ARBA" id="ARBA00022679"/>
    </source>
</evidence>
<dbReference type="EC" id="2.1.1.186" evidence="6"/>
<dbReference type="GO" id="GO:0032259">
    <property type="term" value="P:methylation"/>
    <property type="evidence" value="ECO:0007669"/>
    <property type="project" value="UniProtKB-KW"/>
</dbReference>
<dbReference type="Gene3D" id="3.40.50.150">
    <property type="entry name" value="Vaccinia Virus protein VP39"/>
    <property type="match status" value="1"/>
</dbReference>
<comment type="subcellular location">
    <subcellularLocation>
        <location evidence="6">Cytoplasm</location>
    </subcellularLocation>
</comment>
<comment type="catalytic activity">
    <reaction evidence="6">
        <text>cytidine(2498) in 23S rRNA + S-adenosyl-L-methionine = 2'-O-methylcytidine(2498) in 23S rRNA + S-adenosyl-L-homocysteine + H(+)</text>
        <dbReference type="Rhea" id="RHEA:42788"/>
        <dbReference type="Rhea" id="RHEA-COMP:10244"/>
        <dbReference type="Rhea" id="RHEA-COMP:10245"/>
        <dbReference type="ChEBI" id="CHEBI:15378"/>
        <dbReference type="ChEBI" id="CHEBI:57856"/>
        <dbReference type="ChEBI" id="CHEBI:59789"/>
        <dbReference type="ChEBI" id="CHEBI:74495"/>
        <dbReference type="ChEBI" id="CHEBI:82748"/>
        <dbReference type="EC" id="2.1.1.186"/>
    </reaction>
</comment>
<dbReference type="Pfam" id="PF21239">
    <property type="entry name" value="RLMM_N"/>
    <property type="match status" value="1"/>
</dbReference>
<evidence type="ECO:0000259" key="11">
    <source>
        <dbReference type="Pfam" id="PF21239"/>
    </source>
</evidence>
<evidence type="ECO:0000256" key="2">
    <source>
        <dbReference type="ARBA" id="ARBA00022552"/>
    </source>
</evidence>
<keyword evidence="3 6" id="KW-0489">Methyltransferase</keyword>
<evidence type="ECO:0000313" key="12">
    <source>
        <dbReference type="EMBL" id="QJR79684.1"/>
    </source>
</evidence>
<reference evidence="12 13" key="2">
    <citation type="submission" date="2020-04" db="EMBL/GenBank/DDBJ databases">
        <title>Complete genome sequence of Alteromonas pelagimontana 5.12T.</title>
        <authorList>
            <person name="Sinha R.K."/>
            <person name="Krishnan K.P."/>
            <person name="Kurian J.P."/>
        </authorList>
    </citation>
    <scope>NUCLEOTIDE SEQUENCE [LARGE SCALE GENOMIC DNA]</scope>
    <source>
        <strain evidence="12 13">5.12</strain>
    </source>
</reference>
<evidence type="ECO:0000256" key="7">
    <source>
        <dbReference type="PIRSR" id="PIRSR028774-1"/>
    </source>
</evidence>
<accession>A0A6M4M923</accession>
<dbReference type="HAMAP" id="MF_01551">
    <property type="entry name" value="23SrRNA_methyltr_M"/>
    <property type="match status" value="1"/>
</dbReference>
<evidence type="ECO:0000256" key="5">
    <source>
        <dbReference type="ARBA" id="ARBA00022691"/>
    </source>
</evidence>
<dbReference type="KEGG" id="apel:CA267_002145"/>
<dbReference type="AlphaFoldDB" id="A0A6M4M923"/>
<feature type="binding site" evidence="6 8">
    <location>
        <position position="243"/>
    </location>
    <ligand>
        <name>S-adenosyl-L-methionine</name>
        <dbReference type="ChEBI" id="CHEBI:59789"/>
    </ligand>
</feature>
<dbReference type="PANTHER" id="PTHR37524:SF2">
    <property type="entry name" value="RIBOSOMAL RNA METHYLTRANSFERASE FTSJ DOMAIN-CONTAINING PROTEIN"/>
    <property type="match status" value="1"/>
</dbReference>
<dbReference type="PIRSF" id="PIRSF028774">
    <property type="entry name" value="UCP028774"/>
    <property type="match status" value="1"/>
</dbReference>
<feature type="binding site" evidence="6 8">
    <location>
        <position position="191"/>
    </location>
    <ligand>
        <name>S-adenosyl-L-methionine</name>
        <dbReference type="ChEBI" id="CHEBI:59789"/>
    </ligand>
</feature>
<dbReference type="InterPro" id="IPR011224">
    <property type="entry name" value="rRNA_MeTrfase_M"/>
</dbReference>
<feature type="domain" description="Ribosomal RNA large subunit methyltransferase M THUMP-like" evidence="11">
    <location>
        <begin position="84"/>
        <end position="167"/>
    </location>
</feature>
<evidence type="ECO:0000313" key="13">
    <source>
        <dbReference type="Proteomes" id="UP000219285"/>
    </source>
</evidence>
<dbReference type="Gene3D" id="3.30.2300.20">
    <property type="match status" value="1"/>
</dbReference>
<feature type="domain" description="RlmM ferredoxin-like" evidence="10">
    <location>
        <begin position="1"/>
        <end position="71"/>
    </location>
</feature>
<protein>
    <recommendedName>
        <fullName evidence="6">Ribosomal RNA large subunit methyltransferase M</fullName>
        <ecNumber evidence="6">2.1.1.186</ecNumber>
    </recommendedName>
    <alternativeName>
        <fullName evidence="6">23S rRNA (cytidine2498-2'-O)-methyltransferase</fullName>
    </alternativeName>
    <alternativeName>
        <fullName evidence="6">23S rRNA 2'-O-ribose methyltransferase RlmM</fullName>
    </alternativeName>
</protein>
<sequence length="358" mass="40373">MTSILAYCRPGYEADTAQEITERAAILGIYGYCTFDSGQGFINFKVQNHTDADRLGLELRVSSTIFARQLIVAVAELEDLDTADRISPIVEAVASFRSDHWQNGLLFVEHADTEEGKDLAKFCRKFAVPLRQSLRKHRLLTFKEKPELRAVHVFFCRTDKALVGYSYPDCRSEFANGICRLKFPSSAPSRSTLKLEEAILTMLTAAQQQSVFRAGGRAVDLGACPGGWTYQLVQRGQFVEAVDNGSIDDALMASGQVEHFAADGFTYRPQFGRVDLLVCDMIEQPERVAKLMGDWLVKGWAEHAIFNLKLPMKRRYETVTTAIDGLQKRLQNISGNFNLNHRHLYHDRDEITVTVIRQ</sequence>
<feature type="binding site" evidence="6 8">
    <location>
        <position position="263"/>
    </location>
    <ligand>
        <name>S-adenosyl-L-methionine</name>
        <dbReference type="ChEBI" id="CHEBI:59789"/>
    </ligand>
</feature>
<keyword evidence="5 6" id="KW-0949">S-adenosyl-L-methionine</keyword>
<dbReference type="Gene3D" id="3.30.70.2810">
    <property type="match status" value="1"/>
</dbReference>
<feature type="domain" description="Ribosomal RNA methyltransferase FtsJ" evidence="9">
    <location>
        <begin position="189"/>
        <end position="282"/>
    </location>
</feature>
<proteinExistence type="inferred from homology"/>
<evidence type="ECO:0000256" key="1">
    <source>
        <dbReference type="ARBA" id="ARBA00022490"/>
    </source>
</evidence>
<dbReference type="GO" id="GO:0005737">
    <property type="term" value="C:cytoplasm"/>
    <property type="evidence" value="ECO:0007669"/>
    <property type="project" value="UniProtKB-SubCell"/>
</dbReference>
<feature type="binding site" evidence="6 8">
    <location>
        <begin position="224"/>
        <end position="227"/>
    </location>
    <ligand>
        <name>S-adenosyl-L-methionine</name>
        <dbReference type="ChEBI" id="CHEBI:59789"/>
    </ligand>
</feature>
<dbReference type="Proteomes" id="UP000219285">
    <property type="component" value="Chromosome"/>
</dbReference>
<feature type="active site" description="Proton acceptor" evidence="6 7">
    <location>
        <position position="309"/>
    </location>
</feature>
<comment type="similarity">
    <text evidence="6">Belongs to the class I-like SAM-binding methyltransferase superfamily. RNA methyltransferase RlmE family. RlmM subfamily.</text>
</comment>
<keyword evidence="2 6" id="KW-0698">rRNA processing</keyword>
<dbReference type="SUPFAM" id="SSF53335">
    <property type="entry name" value="S-adenosyl-L-methionine-dependent methyltransferases"/>
    <property type="match status" value="1"/>
</dbReference>
<dbReference type="OrthoDB" id="154490at2"/>
<dbReference type="EMBL" id="CP052766">
    <property type="protein sequence ID" value="QJR79684.1"/>
    <property type="molecule type" value="Genomic_DNA"/>
</dbReference>
<dbReference type="Pfam" id="PF01728">
    <property type="entry name" value="FtsJ"/>
    <property type="match status" value="1"/>
</dbReference>
<comment type="subunit">
    <text evidence="6">Monomer.</text>
</comment>
<comment type="function">
    <text evidence="6">Catalyzes the 2'-O-methylation at nucleotide C2498 in 23S rRNA.</text>
</comment>
<evidence type="ECO:0000259" key="9">
    <source>
        <dbReference type="Pfam" id="PF01728"/>
    </source>
</evidence>
<organism evidence="12 13">
    <name type="scientific">Alteromonas pelagimontana</name>
    <dbReference type="NCBI Taxonomy" id="1858656"/>
    <lineage>
        <taxon>Bacteria</taxon>
        <taxon>Pseudomonadati</taxon>
        <taxon>Pseudomonadota</taxon>
        <taxon>Gammaproteobacteria</taxon>
        <taxon>Alteromonadales</taxon>
        <taxon>Alteromonadaceae</taxon>
        <taxon>Alteromonas/Salinimonas group</taxon>
        <taxon>Alteromonas</taxon>
    </lineage>
</organism>
<dbReference type="Pfam" id="PF18125">
    <property type="entry name" value="RlmM_FDX"/>
    <property type="match status" value="1"/>
</dbReference>
<evidence type="ECO:0000256" key="8">
    <source>
        <dbReference type="PIRSR" id="PIRSR028774-2"/>
    </source>
</evidence>
<evidence type="ECO:0000256" key="6">
    <source>
        <dbReference type="HAMAP-Rule" id="MF_01551"/>
    </source>
</evidence>
<reference evidence="13" key="1">
    <citation type="submission" date="2014-12" db="EMBL/GenBank/DDBJ databases">
        <title>Complete genome sequence of a multi-drug resistant Klebsiella pneumoniae.</title>
        <authorList>
            <person name="Hua X."/>
            <person name="Chen Q."/>
            <person name="Li X."/>
            <person name="Feng Y."/>
            <person name="Ruan Z."/>
            <person name="Yu Y."/>
        </authorList>
    </citation>
    <scope>NUCLEOTIDE SEQUENCE [LARGE SCALE GENOMIC DNA]</scope>
    <source>
        <strain evidence="13">5.12</strain>
    </source>
</reference>
<keyword evidence="1 6" id="KW-0963">Cytoplasm</keyword>
<dbReference type="InterPro" id="IPR029063">
    <property type="entry name" value="SAM-dependent_MTases_sf"/>
</dbReference>
<evidence type="ECO:0000259" key="10">
    <source>
        <dbReference type="Pfam" id="PF18125"/>
    </source>
</evidence>
<dbReference type="GO" id="GO:0008757">
    <property type="term" value="F:S-adenosylmethionine-dependent methyltransferase activity"/>
    <property type="evidence" value="ECO:0007669"/>
    <property type="project" value="UniProtKB-UniRule"/>
</dbReference>
<keyword evidence="13" id="KW-1185">Reference proteome</keyword>
<keyword evidence="4 6" id="KW-0808">Transferase</keyword>
<gene>
    <name evidence="6 12" type="primary">rlmM</name>
    <name evidence="12" type="ORF">CA267_002145</name>
</gene>
<dbReference type="NCBIfam" id="NF008734">
    <property type="entry name" value="PRK11760.1"/>
    <property type="match status" value="1"/>
</dbReference>
<dbReference type="RefSeq" id="WP_075608998.1">
    <property type="nucleotide sequence ID" value="NZ_CP052766.1"/>
</dbReference>
<dbReference type="PANTHER" id="PTHR37524">
    <property type="entry name" value="RIBOSOMAL RNA LARGE SUBUNIT METHYLTRANSFERASE M"/>
    <property type="match status" value="1"/>
</dbReference>
<dbReference type="InterPro" id="IPR040739">
    <property type="entry name" value="RlmM_FDX"/>
</dbReference>
<dbReference type="InterPro" id="IPR002877">
    <property type="entry name" value="RNA_MeTrfase_FtsJ_dom"/>
</dbReference>